<dbReference type="EMBL" id="CP019288">
    <property type="protein sequence ID" value="QHI36693.1"/>
    <property type="molecule type" value="Genomic_DNA"/>
</dbReference>
<feature type="transmembrane region" description="Helical" evidence="1">
    <location>
        <begin position="68"/>
        <end position="87"/>
    </location>
</feature>
<dbReference type="OrthoDB" id="1438528at2"/>
<keyword evidence="3" id="KW-1185">Reference proteome</keyword>
<dbReference type="AlphaFoldDB" id="A0A7L4ZJ06"/>
<protein>
    <recommendedName>
        <fullName evidence="4">SMODS-associating 2TM beta-strand rich effector domain-containing protein</fullName>
    </recommendedName>
</protein>
<gene>
    <name evidence="2" type="ORF">IMCC3317_20580</name>
</gene>
<dbReference type="KEGG" id="kan:IMCC3317_20580"/>
<evidence type="ECO:0000313" key="2">
    <source>
        <dbReference type="EMBL" id="QHI36693.1"/>
    </source>
</evidence>
<keyword evidence="1" id="KW-0812">Transmembrane</keyword>
<dbReference type="Proteomes" id="UP000464657">
    <property type="component" value="Chromosome"/>
</dbReference>
<reference evidence="2 3" key="1">
    <citation type="journal article" date="2013" name="Int. J. Syst. Evol. Microbiol.">
        <title>Kordia antarctica sp. nov., isolated from Antarctic seawater.</title>
        <authorList>
            <person name="Baek K."/>
            <person name="Choi A."/>
            <person name="Kang I."/>
            <person name="Lee K."/>
            <person name="Cho J.C."/>
        </authorList>
    </citation>
    <scope>NUCLEOTIDE SEQUENCE [LARGE SCALE GENOMIC DNA]</scope>
    <source>
        <strain evidence="2 3">IMCC3317</strain>
    </source>
</reference>
<accession>A0A7L4ZJ06</accession>
<organism evidence="2 3">
    <name type="scientific">Kordia antarctica</name>
    <dbReference type="NCBI Taxonomy" id="1218801"/>
    <lineage>
        <taxon>Bacteria</taxon>
        <taxon>Pseudomonadati</taxon>
        <taxon>Bacteroidota</taxon>
        <taxon>Flavobacteriia</taxon>
        <taxon>Flavobacteriales</taxon>
        <taxon>Flavobacteriaceae</taxon>
        <taxon>Kordia</taxon>
    </lineage>
</organism>
<dbReference type="RefSeq" id="WP_160129378.1">
    <property type="nucleotide sequence ID" value="NZ_CP019288.1"/>
</dbReference>
<keyword evidence="1" id="KW-0472">Membrane</keyword>
<feature type="transmembrane region" description="Helical" evidence="1">
    <location>
        <begin position="16"/>
        <end position="34"/>
    </location>
</feature>
<proteinExistence type="predicted"/>
<evidence type="ECO:0000313" key="3">
    <source>
        <dbReference type="Proteomes" id="UP000464657"/>
    </source>
</evidence>
<name>A0A7L4ZJ06_9FLAO</name>
<feature type="transmembrane region" description="Helical" evidence="1">
    <location>
        <begin position="40"/>
        <end position="61"/>
    </location>
</feature>
<sequence>MEENNKIIKKKDFKGGLYLLVKANIVFGILLLTVHENYFIYYKTQAVLALIIITSFLIFLFRKSDFSAPIIALLLIGYLEIVDLYLWRYEPFTSMFTIEDFSGTYNGSKVSEYVAMKEVDNGLNSTRYIEKEINNPSKFTLKINQTGSKISIHSFCYKQDKDKIHESKSDKIVINKIENEENYELIYHFKDIGTPKNGRYSGTANLNVKRETEGFSIEGGFYTNRNPQTRGNFVDLRRIQNSELSPFNTSRYLRN</sequence>
<evidence type="ECO:0008006" key="4">
    <source>
        <dbReference type="Google" id="ProtNLM"/>
    </source>
</evidence>
<evidence type="ECO:0000256" key="1">
    <source>
        <dbReference type="SAM" id="Phobius"/>
    </source>
</evidence>
<keyword evidence="1" id="KW-1133">Transmembrane helix</keyword>